<dbReference type="Pfam" id="PF00106">
    <property type="entry name" value="adh_short"/>
    <property type="match status" value="1"/>
</dbReference>
<evidence type="ECO:0000313" key="4">
    <source>
        <dbReference type="Proteomes" id="UP001501237"/>
    </source>
</evidence>
<accession>A0ABP6Q525</accession>
<dbReference type="SUPFAM" id="SSF51735">
    <property type="entry name" value="NAD(P)-binding Rossmann-fold domains"/>
    <property type="match status" value="1"/>
</dbReference>
<evidence type="ECO:0000256" key="1">
    <source>
        <dbReference type="ARBA" id="ARBA00006484"/>
    </source>
</evidence>
<proteinExistence type="inferred from homology"/>
<dbReference type="Gene3D" id="3.40.50.720">
    <property type="entry name" value="NAD(P)-binding Rossmann-like Domain"/>
    <property type="match status" value="1"/>
</dbReference>
<dbReference type="InterPro" id="IPR002347">
    <property type="entry name" value="SDR_fam"/>
</dbReference>
<dbReference type="PRINTS" id="PR00081">
    <property type="entry name" value="GDHRDH"/>
</dbReference>
<name>A0ABP6Q525_9ACTN</name>
<comment type="similarity">
    <text evidence="1 2">Belongs to the short-chain dehydrogenases/reductases (SDR) family.</text>
</comment>
<dbReference type="CDD" id="cd05233">
    <property type="entry name" value="SDR_c"/>
    <property type="match status" value="1"/>
</dbReference>
<dbReference type="InterPro" id="IPR020904">
    <property type="entry name" value="Sc_DH/Rdtase_CS"/>
</dbReference>
<dbReference type="InterPro" id="IPR052625">
    <property type="entry name" value="Chl_b_Red"/>
</dbReference>
<dbReference type="PROSITE" id="PS00061">
    <property type="entry name" value="ADH_SHORT"/>
    <property type="match status" value="1"/>
</dbReference>
<sequence>MGVTETPVIVVTGGTRGIGHGLARELVARGARVVICGRTGVDEAAGELGATGVVADMTDRAQVEALWDKAASLGPVAHWINNAGVSTTRRPLGELPADQIHTVVGANLIGVLHGSAVASHGMLAQGGGTVWNMEGLGSDGRAVPGLLPYGATKRAVTYVTDALAKELKGTPVKAAHLSPGMVVTDLLLQDYDPAELEKAKKIFNILADRVETVTPWLAERILAGTGNGGRVAWLTRRKAAARFATAGFRKRDLFG</sequence>
<dbReference type="RefSeq" id="WP_344824493.1">
    <property type="nucleotide sequence ID" value="NZ_BAAAUV010000004.1"/>
</dbReference>
<keyword evidence="4" id="KW-1185">Reference proteome</keyword>
<dbReference type="PANTHER" id="PTHR24314:SF21">
    <property type="entry name" value="CHLOROPHYLL(IDE) B REDUCTASE NYC1, CHLOROPLASTIC-RELATED"/>
    <property type="match status" value="1"/>
</dbReference>
<protein>
    <submittedName>
        <fullName evidence="3">SDR family oxidoreductase</fullName>
    </submittedName>
</protein>
<dbReference type="EMBL" id="BAAAUV010000004">
    <property type="protein sequence ID" value="GAA3203490.1"/>
    <property type="molecule type" value="Genomic_DNA"/>
</dbReference>
<dbReference type="PANTHER" id="PTHR24314">
    <property type="entry name" value="NON-SPECIFIC LIPID TRANSFER PROTEIN-RELATED"/>
    <property type="match status" value="1"/>
</dbReference>
<organism evidence="3 4">
    <name type="scientific">Actinocorallia longicatena</name>
    <dbReference type="NCBI Taxonomy" id="111803"/>
    <lineage>
        <taxon>Bacteria</taxon>
        <taxon>Bacillati</taxon>
        <taxon>Actinomycetota</taxon>
        <taxon>Actinomycetes</taxon>
        <taxon>Streptosporangiales</taxon>
        <taxon>Thermomonosporaceae</taxon>
        <taxon>Actinocorallia</taxon>
    </lineage>
</organism>
<comment type="caution">
    <text evidence="3">The sequence shown here is derived from an EMBL/GenBank/DDBJ whole genome shotgun (WGS) entry which is preliminary data.</text>
</comment>
<dbReference type="Proteomes" id="UP001501237">
    <property type="component" value="Unassembled WGS sequence"/>
</dbReference>
<reference evidence="4" key="1">
    <citation type="journal article" date="2019" name="Int. J. Syst. Evol. Microbiol.">
        <title>The Global Catalogue of Microorganisms (GCM) 10K type strain sequencing project: providing services to taxonomists for standard genome sequencing and annotation.</title>
        <authorList>
            <consortium name="The Broad Institute Genomics Platform"/>
            <consortium name="The Broad Institute Genome Sequencing Center for Infectious Disease"/>
            <person name="Wu L."/>
            <person name="Ma J."/>
        </authorList>
    </citation>
    <scope>NUCLEOTIDE SEQUENCE [LARGE SCALE GENOMIC DNA]</scope>
    <source>
        <strain evidence="4">JCM 9377</strain>
    </source>
</reference>
<evidence type="ECO:0000313" key="3">
    <source>
        <dbReference type="EMBL" id="GAA3203490.1"/>
    </source>
</evidence>
<gene>
    <name evidence="3" type="ORF">GCM10010468_17600</name>
</gene>
<dbReference type="PRINTS" id="PR00080">
    <property type="entry name" value="SDRFAMILY"/>
</dbReference>
<evidence type="ECO:0000256" key="2">
    <source>
        <dbReference type="RuleBase" id="RU000363"/>
    </source>
</evidence>
<dbReference type="InterPro" id="IPR036291">
    <property type="entry name" value="NAD(P)-bd_dom_sf"/>
</dbReference>